<accession>A0AAN8Y8C2</accession>
<dbReference type="AlphaFoldDB" id="A0AAN8Y8C2"/>
<sequence length="45" mass="5231">MRLQGLALTSDTLSRIARLPNLQELILEDKIIEEGKEWNMEDVTF</sequence>
<evidence type="ECO:0000313" key="1">
    <source>
        <dbReference type="EMBL" id="KAK6780433.1"/>
    </source>
</evidence>
<keyword evidence="2" id="KW-1185">Reference proteome</keyword>
<gene>
    <name evidence="1" type="ORF">RDI58_022617</name>
</gene>
<proteinExistence type="predicted"/>
<reference evidence="1 2" key="1">
    <citation type="submission" date="2024-02" db="EMBL/GenBank/DDBJ databases">
        <title>de novo genome assembly of Solanum bulbocastanum strain 11H21.</title>
        <authorList>
            <person name="Hosaka A.J."/>
        </authorList>
    </citation>
    <scope>NUCLEOTIDE SEQUENCE [LARGE SCALE GENOMIC DNA]</scope>
    <source>
        <tissue evidence="1">Young leaves</tissue>
    </source>
</reference>
<dbReference type="Proteomes" id="UP001371456">
    <property type="component" value="Unassembled WGS sequence"/>
</dbReference>
<organism evidence="1 2">
    <name type="scientific">Solanum bulbocastanum</name>
    <name type="common">Wild potato</name>
    <dbReference type="NCBI Taxonomy" id="147425"/>
    <lineage>
        <taxon>Eukaryota</taxon>
        <taxon>Viridiplantae</taxon>
        <taxon>Streptophyta</taxon>
        <taxon>Embryophyta</taxon>
        <taxon>Tracheophyta</taxon>
        <taxon>Spermatophyta</taxon>
        <taxon>Magnoliopsida</taxon>
        <taxon>eudicotyledons</taxon>
        <taxon>Gunneridae</taxon>
        <taxon>Pentapetalae</taxon>
        <taxon>asterids</taxon>
        <taxon>lamiids</taxon>
        <taxon>Solanales</taxon>
        <taxon>Solanaceae</taxon>
        <taxon>Solanoideae</taxon>
        <taxon>Solaneae</taxon>
        <taxon>Solanum</taxon>
    </lineage>
</organism>
<evidence type="ECO:0000313" key="2">
    <source>
        <dbReference type="Proteomes" id="UP001371456"/>
    </source>
</evidence>
<comment type="caution">
    <text evidence="1">The sequence shown here is derived from an EMBL/GenBank/DDBJ whole genome shotgun (WGS) entry which is preliminary data.</text>
</comment>
<dbReference type="EMBL" id="JBANQN010000009">
    <property type="protein sequence ID" value="KAK6780433.1"/>
    <property type="molecule type" value="Genomic_DNA"/>
</dbReference>
<name>A0AAN8Y8C2_SOLBU</name>
<protein>
    <submittedName>
        <fullName evidence="1">Uncharacterized protein</fullName>
    </submittedName>
</protein>